<evidence type="ECO:0000313" key="4">
    <source>
        <dbReference type="Proteomes" id="UP000294894"/>
    </source>
</evidence>
<reference evidence="3 4" key="1">
    <citation type="submission" date="2019-03" db="EMBL/GenBank/DDBJ databases">
        <title>Three New Species of Nocardioides, Nocardioides euryhalodurans sp. nov., Nocardioides seonyuensis sp. nov. and Nocardioides eburneoflavus sp. nov., Iolated from Soil.</title>
        <authorList>
            <person name="Roh S.G."/>
            <person name="Lee C."/>
            <person name="Kim M.-K."/>
            <person name="Kim S.B."/>
        </authorList>
    </citation>
    <scope>NUCLEOTIDE SEQUENCE [LARGE SCALE GENOMIC DNA]</scope>
    <source>
        <strain evidence="3 4">MMS17-SY117</strain>
    </source>
</reference>
<feature type="compositionally biased region" description="Basic and acidic residues" evidence="1">
    <location>
        <begin position="178"/>
        <end position="198"/>
    </location>
</feature>
<keyword evidence="4" id="KW-1185">Reference proteome</keyword>
<keyword evidence="2" id="KW-0812">Transmembrane</keyword>
<dbReference type="OrthoDB" id="3791021at2"/>
<keyword evidence="2" id="KW-0472">Membrane</keyword>
<feature type="region of interest" description="Disordered" evidence="1">
    <location>
        <begin position="172"/>
        <end position="263"/>
    </location>
</feature>
<feature type="transmembrane region" description="Helical" evidence="2">
    <location>
        <begin position="16"/>
        <end position="36"/>
    </location>
</feature>
<dbReference type="RefSeq" id="WP_135076176.1">
    <property type="nucleotide sequence ID" value="NZ_CP038267.1"/>
</dbReference>
<organism evidence="3 4">
    <name type="scientific">Nocardioides euryhalodurans</name>
    <dbReference type="NCBI Taxonomy" id="2518370"/>
    <lineage>
        <taxon>Bacteria</taxon>
        <taxon>Bacillati</taxon>
        <taxon>Actinomycetota</taxon>
        <taxon>Actinomycetes</taxon>
        <taxon>Propionibacteriales</taxon>
        <taxon>Nocardioidaceae</taxon>
        <taxon>Nocardioides</taxon>
    </lineage>
</organism>
<evidence type="ECO:0000256" key="2">
    <source>
        <dbReference type="SAM" id="Phobius"/>
    </source>
</evidence>
<feature type="compositionally biased region" description="Polar residues" evidence="1">
    <location>
        <begin position="220"/>
        <end position="234"/>
    </location>
</feature>
<dbReference type="Proteomes" id="UP000294894">
    <property type="component" value="Chromosome"/>
</dbReference>
<gene>
    <name evidence="3" type="ORF">EXE57_08130</name>
</gene>
<dbReference type="EMBL" id="CP038267">
    <property type="protein sequence ID" value="QBR92260.1"/>
    <property type="molecule type" value="Genomic_DNA"/>
</dbReference>
<feature type="transmembrane region" description="Helical" evidence="2">
    <location>
        <begin position="146"/>
        <end position="167"/>
    </location>
</feature>
<dbReference type="KEGG" id="noy:EXE57_08130"/>
<dbReference type="AlphaFoldDB" id="A0A4P7GJR8"/>
<feature type="transmembrane region" description="Helical" evidence="2">
    <location>
        <begin position="42"/>
        <end position="60"/>
    </location>
</feature>
<proteinExistence type="predicted"/>
<name>A0A4P7GJR8_9ACTN</name>
<feature type="region of interest" description="Disordered" evidence="1">
    <location>
        <begin position="82"/>
        <end position="102"/>
    </location>
</feature>
<sequence length="263" mass="27524">MTDDTDSRQPRLDIDWVRTVAAALAAVSSAVLLSTLGAVGTIIGAAVGSIVASVGTALYAQGLDRSRRTVAKAQESAAGRIGAAQSEVRRAQRRGTNSPTAKADLLHAQQELDAAREELAEAADPDSEPPKPGWRERLAGLPWKRIAVFAAGVFLIVIATLTVFELLSGRSVSSFTGDDDRRTTIIGGRDDSGQRDDQQPQDPDQQQPTDGSTPADEPSQEPTSDPSESTTPFDGSSETPTPTPTETAVPTESPAPASPAPTE</sequence>
<accession>A0A4P7GJR8</accession>
<feature type="compositionally biased region" description="Low complexity" evidence="1">
    <location>
        <begin position="200"/>
        <end position="214"/>
    </location>
</feature>
<evidence type="ECO:0000256" key="1">
    <source>
        <dbReference type="SAM" id="MobiDB-lite"/>
    </source>
</evidence>
<protein>
    <submittedName>
        <fullName evidence="3">Uncharacterized protein</fullName>
    </submittedName>
</protein>
<feature type="compositionally biased region" description="Low complexity" evidence="1">
    <location>
        <begin position="236"/>
        <end position="255"/>
    </location>
</feature>
<evidence type="ECO:0000313" key="3">
    <source>
        <dbReference type="EMBL" id="QBR92260.1"/>
    </source>
</evidence>
<keyword evidence="2" id="KW-1133">Transmembrane helix</keyword>